<dbReference type="GO" id="GO:0008270">
    <property type="term" value="F:zinc ion binding"/>
    <property type="evidence" value="ECO:0007669"/>
    <property type="project" value="UniProtKB-KW"/>
</dbReference>
<evidence type="ECO:0000256" key="1">
    <source>
        <dbReference type="ARBA" id="ARBA00004123"/>
    </source>
</evidence>
<keyword evidence="3" id="KW-0863">Zinc-finger</keyword>
<dbReference type="AlphaFoldDB" id="A0A914UT56"/>
<accession>A0A914UT56</accession>
<keyword evidence="2" id="KW-0479">Metal-binding</keyword>
<dbReference type="PANTHER" id="PTHR46481:SF10">
    <property type="entry name" value="ZINC FINGER BED DOMAIN-CONTAINING PROTEIN 39"/>
    <property type="match status" value="1"/>
</dbReference>
<dbReference type="SUPFAM" id="SSF140996">
    <property type="entry name" value="Hermes dimerisation domain"/>
    <property type="match status" value="1"/>
</dbReference>
<evidence type="ECO:0000256" key="4">
    <source>
        <dbReference type="ARBA" id="ARBA00022833"/>
    </source>
</evidence>
<reference evidence="7" key="1">
    <citation type="submission" date="2022-11" db="UniProtKB">
        <authorList>
            <consortium name="WormBaseParasite"/>
        </authorList>
    </citation>
    <scope>IDENTIFICATION</scope>
</reference>
<evidence type="ECO:0000313" key="6">
    <source>
        <dbReference type="Proteomes" id="UP000887566"/>
    </source>
</evidence>
<dbReference type="PANTHER" id="PTHR46481">
    <property type="entry name" value="ZINC FINGER BED DOMAIN-CONTAINING PROTEIN 4"/>
    <property type="match status" value="1"/>
</dbReference>
<evidence type="ECO:0000313" key="7">
    <source>
        <dbReference type="WBParaSite" id="PSAMB.scaffold1239size33943.g11821.t1"/>
    </source>
</evidence>
<keyword evidence="5" id="KW-0539">Nucleus</keyword>
<protein>
    <submittedName>
        <fullName evidence="7">Uncharacterized protein</fullName>
    </submittedName>
</protein>
<dbReference type="GO" id="GO:0005634">
    <property type="term" value="C:nucleus"/>
    <property type="evidence" value="ECO:0007669"/>
    <property type="project" value="UniProtKB-SubCell"/>
</dbReference>
<evidence type="ECO:0000256" key="5">
    <source>
        <dbReference type="ARBA" id="ARBA00023242"/>
    </source>
</evidence>
<name>A0A914UT56_9BILA</name>
<evidence type="ECO:0000256" key="2">
    <source>
        <dbReference type="ARBA" id="ARBA00022723"/>
    </source>
</evidence>
<keyword evidence="4" id="KW-0862">Zinc</keyword>
<keyword evidence="6" id="KW-1185">Reference proteome</keyword>
<comment type="subcellular location">
    <subcellularLocation>
        <location evidence="1">Nucleus</location>
    </subcellularLocation>
</comment>
<dbReference type="WBParaSite" id="PSAMB.scaffold1239size33943.g11821.t1">
    <property type="protein sequence ID" value="PSAMB.scaffold1239size33943.g11821.t1"/>
    <property type="gene ID" value="PSAMB.scaffold1239size33943.g11821"/>
</dbReference>
<sequence>MMRNERDATLLEQVISIVLSFADAQLSDLPDERTVRRIAGAEALALAQMDETTKFGQQFLVIALQTSDAQCKICKEWKSCKGGSTKCLRDHLTIKHKINLLKRKVEEEVVVIDPATGVRKAVKQATLDYKLKPDSSLVKEIDTAISKFIILENQPYRIVETDGFKRLFARLTPDYKIPSKPYFSEKLIPKIVAKVKQFIKEELCNVESLSFTTDAWSNSTPRISLISVTGHWVDEELVRLNVILATSTFDESHTAAHIASKLKDILSMRLLIVKCICSHVTARERWPMP</sequence>
<proteinExistence type="predicted"/>
<dbReference type="InterPro" id="IPR052035">
    <property type="entry name" value="ZnF_BED_domain_contain"/>
</dbReference>
<dbReference type="Proteomes" id="UP000887566">
    <property type="component" value="Unplaced"/>
</dbReference>
<organism evidence="6 7">
    <name type="scientific">Plectus sambesii</name>
    <dbReference type="NCBI Taxonomy" id="2011161"/>
    <lineage>
        <taxon>Eukaryota</taxon>
        <taxon>Metazoa</taxon>
        <taxon>Ecdysozoa</taxon>
        <taxon>Nematoda</taxon>
        <taxon>Chromadorea</taxon>
        <taxon>Plectida</taxon>
        <taxon>Plectina</taxon>
        <taxon>Plectoidea</taxon>
        <taxon>Plectidae</taxon>
        <taxon>Plectus</taxon>
    </lineage>
</organism>
<evidence type="ECO:0000256" key="3">
    <source>
        <dbReference type="ARBA" id="ARBA00022771"/>
    </source>
</evidence>